<evidence type="ECO:0000313" key="1">
    <source>
        <dbReference type="EMBL" id="MBY4629232.1"/>
    </source>
</evidence>
<reference evidence="1 2" key="1">
    <citation type="submission" date="2021-08" db="EMBL/GenBank/DDBJ databases">
        <title>Rhizobium croatiense sp. nov. and Rhizobium redzepovicii sp. nov., two new species isolated from nodules of Phaseolus vulgaris in Croatia.</title>
        <authorList>
            <person name="Rajnovic I."/>
            <person name="Ramirez-Bahena M.H."/>
            <person name="Kajic S."/>
            <person name="Igual M.J."/>
            <person name="Peix A."/>
            <person name="Velazquez E."/>
            <person name="Sikora S."/>
        </authorList>
    </citation>
    <scope>NUCLEOTIDE SEQUENCE [LARGE SCALE GENOMIC DNA]</scope>
    <source>
        <strain evidence="1 2">13T</strain>
    </source>
</reference>
<evidence type="ECO:0008006" key="3">
    <source>
        <dbReference type="Google" id="ProtNLM"/>
    </source>
</evidence>
<keyword evidence="2" id="KW-1185">Reference proteome</keyword>
<name>A0ABS7LXF5_9HYPH</name>
<protein>
    <recommendedName>
        <fullName evidence="3">DUF982 domain-containing protein</fullName>
    </recommendedName>
</protein>
<gene>
    <name evidence="1" type="ORF">K6M89_07855</name>
</gene>
<comment type="caution">
    <text evidence="1">The sequence shown here is derived from an EMBL/GenBank/DDBJ whole genome shotgun (WGS) entry which is preliminary data.</text>
</comment>
<accession>A0ABS7LXF5</accession>
<organism evidence="1 2">
    <name type="scientific">Rhizobium croatiense</name>
    <dbReference type="NCBI Taxonomy" id="2867516"/>
    <lineage>
        <taxon>Bacteria</taxon>
        <taxon>Pseudomonadati</taxon>
        <taxon>Pseudomonadota</taxon>
        <taxon>Alphaproteobacteria</taxon>
        <taxon>Hyphomicrobiales</taxon>
        <taxon>Rhizobiaceae</taxon>
        <taxon>Rhizobium/Agrobacterium group</taxon>
        <taxon>Rhizobium</taxon>
    </lineage>
</organism>
<dbReference type="Proteomes" id="UP000733858">
    <property type="component" value="Unassembled WGS sequence"/>
</dbReference>
<evidence type="ECO:0000313" key="2">
    <source>
        <dbReference type="Proteomes" id="UP000733858"/>
    </source>
</evidence>
<dbReference type="EMBL" id="JAILYJ010000003">
    <property type="protein sequence ID" value="MBY4629232.1"/>
    <property type="molecule type" value="Genomic_DNA"/>
</dbReference>
<proteinExistence type="predicted"/>
<dbReference type="RefSeq" id="WP_222139013.1">
    <property type="nucleotide sequence ID" value="NZ_JAILYJ010000003.1"/>
</dbReference>
<sequence>MEPFRSLFSAMPGKPPYAPVIAPNSSPDSCPLPGKRIANSTSATLSARFFQQSNQVALKQLLMQVSEKSITQMGYGAQDSRPFLVFIAECAKNARRLIGT</sequence>